<comment type="subcellular location">
    <subcellularLocation>
        <location evidence="1">Membrane</location>
        <topology evidence="1">Multi-pass membrane protein</topology>
    </subcellularLocation>
</comment>
<dbReference type="Gene3D" id="3.30.800.10">
    <property type="entry name" value="Phosphatidylinositol Phosphate Kinase II Beta"/>
    <property type="match status" value="1"/>
</dbReference>
<feature type="transmembrane region" description="Helical" evidence="7">
    <location>
        <begin position="118"/>
        <end position="138"/>
    </location>
</feature>
<accession>A0AAV2YLD5</accession>
<sequence length="915" mass="101052">MMMAPTSLEDKEEPVQPEARIAVELSENNSNEAQPEQISPELGQRVLKESASSSGGSVPELSGRPSDCYEQLKEIPIDDTEGKHSGGAKRRSNARFSNFDQTVASLGYLLCPPSLKQLYIPIAAFIVSFVLLGCAVGFREEIQHATTINAGLVLGSIGSLVMCSVVIGSYIWTSWYRRHMHILLLNMALCEFLLALSFVLEPVWNAAGAGVGPGLTCSWLSTLREYLIMCSTAWTICMALDLYLLMTDPFTSPRMNRRKYQFASHSLALIGAIVMAVFNAFDAPVAVGNFCWVGAKKEDENNASIGGNGVWIFIIAPVSVSMSANIYVTFISYGRFRDGLAATLKSRHELLREGFLTTITLILYSALLWGVYGGYWVSDSETSNEILGLLFAFLLSYRGSATFILWCLYKRPSTDPSKTKPVDDPRSSESGVSRTSIATTAALSTGSTRSNQETLGELDNENDDAVRPQMNLALLEELVFYTTQGIAKAVRMAPTQPSAPGGPAYTITLGPSPTSTASTNGCKFTDFRPASFLKIRRLFGIDDEAFLTSLTNCTMPKVSEGASGSFMFYSKDRSYIVKSLTVGESNFLHEILDAYVDYVSSNPETFLTRFLGSYCIVLYGKKAHFVVMENVFDIQHGISIHQRYDIKGSWVDRNAQKTKRGSEATCRNCNMTFRSGVGRNICPNRAGPHEPNVVLKDMDLTTKLRFGREEGKQLIKQLKRDSDFLCDLGIMDYSLLLGVIEVSYQVNQQNILTRDGSVFLPPIGASGSEASWGTPPMADRGRLKQSTMCLRTSEVVVGPGFYYIGLIDILQTWTFSKRLERFFKTYILRKDPDGLSALPPKAYRTRFHKKLDEIIHLGHNYAGTPKGANTRHEPARSPAYQRRTELLHAVVDLEEDSGNGSRAAPQGQVRESTCM</sequence>
<dbReference type="Gene3D" id="1.20.1070.10">
    <property type="entry name" value="Rhodopsin 7-helix transmembrane proteins"/>
    <property type="match status" value="1"/>
</dbReference>
<dbReference type="GO" id="GO:0005886">
    <property type="term" value="C:plasma membrane"/>
    <property type="evidence" value="ECO:0007669"/>
    <property type="project" value="TreeGrafter"/>
</dbReference>
<dbReference type="GO" id="GO:0005524">
    <property type="term" value="F:ATP binding"/>
    <property type="evidence" value="ECO:0007669"/>
    <property type="project" value="UniProtKB-UniRule"/>
</dbReference>
<dbReference type="PANTHER" id="PTHR23086">
    <property type="entry name" value="PHOSPHATIDYLINOSITOL-4-PHOSPHATE 5-KINASE"/>
    <property type="match status" value="1"/>
</dbReference>
<dbReference type="InterPro" id="IPR002498">
    <property type="entry name" value="PInositol-4-P-4/5-kinase_core"/>
</dbReference>
<reference evidence="10" key="2">
    <citation type="journal article" date="2023" name="Microbiol Resour">
        <title>Decontamination and Annotation of the Draft Genome Sequence of the Oomycete Lagenidium giganteum ARSEF 373.</title>
        <authorList>
            <person name="Morgan W.R."/>
            <person name="Tartar A."/>
        </authorList>
    </citation>
    <scope>NUCLEOTIDE SEQUENCE</scope>
    <source>
        <strain evidence="10">ARSEF 373</strain>
    </source>
</reference>
<keyword evidence="5" id="KW-0067">ATP-binding</keyword>
<dbReference type="PROSITE" id="PS51455">
    <property type="entry name" value="PIPK"/>
    <property type="match status" value="1"/>
</dbReference>
<evidence type="ECO:0008006" key="12">
    <source>
        <dbReference type="Google" id="ProtNLM"/>
    </source>
</evidence>
<evidence type="ECO:0000313" key="11">
    <source>
        <dbReference type="Proteomes" id="UP001146120"/>
    </source>
</evidence>
<evidence type="ECO:0000259" key="9">
    <source>
        <dbReference type="PROSITE" id="PS51455"/>
    </source>
</evidence>
<feature type="domain" description="PIPK" evidence="9">
    <location>
        <begin position="462"/>
        <end position="855"/>
    </location>
</feature>
<feature type="region of interest" description="Disordered" evidence="6">
    <location>
        <begin position="896"/>
        <end position="915"/>
    </location>
</feature>
<reference evidence="10" key="1">
    <citation type="submission" date="2022-11" db="EMBL/GenBank/DDBJ databases">
        <authorList>
            <person name="Morgan W.R."/>
            <person name="Tartar A."/>
        </authorList>
    </citation>
    <scope>NUCLEOTIDE SEQUENCE</scope>
    <source>
        <strain evidence="10">ARSEF 373</strain>
    </source>
</reference>
<gene>
    <name evidence="10" type="ORF">N0F65_007349</name>
</gene>
<feature type="transmembrane region" description="Helical" evidence="7">
    <location>
        <begin position="226"/>
        <end position="246"/>
    </location>
</feature>
<dbReference type="Gene3D" id="3.30.810.10">
    <property type="entry name" value="2-Layer Sandwich"/>
    <property type="match status" value="1"/>
</dbReference>
<keyword evidence="2 7" id="KW-0812">Transmembrane</keyword>
<dbReference type="GO" id="GO:0004888">
    <property type="term" value="F:transmembrane signaling receptor activity"/>
    <property type="evidence" value="ECO:0007669"/>
    <property type="project" value="InterPro"/>
</dbReference>
<evidence type="ECO:0000256" key="6">
    <source>
        <dbReference type="SAM" id="MobiDB-lite"/>
    </source>
</evidence>
<evidence type="ECO:0000256" key="3">
    <source>
        <dbReference type="ARBA" id="ARBA00022989"/>
    </source>
</evidence>
<dbReference type="GO" id="GO:0016308">
    <property type="term" value="F:1-phosphatidylinositol-4-phosphate 5-kinase activity"/>
    <property type="evidence" value="ECO:0007669"/>
    <property type="project" value="TreeGrafter"/>
</dbReference>
<dbReference type="InterPro" id="IPR017981">
    <property type="entry name" value="GPCR_2-like_7TM"/>
</dbReference>
<evidence type="ECO:0000256" key="7">
    <source>
        <dbReference type="SAM" id="Phobius"/>
    </source>
</evidence>
<organism evidence="10 11">
    <name type="scientific">Lagenidium giganteum</name>
    <dbReference type="NCBI Taxonomy" id="4803"/>
    <lineage>
        <taxon>Eukaryota</taxon>
        <taxon>Sar</taxon>
        <taxon>Stramenopiles</taxon>
        <taxon>Oomycota</taxon>
        <taxon>Peronosporomycetes</taxon>
        <taxon>Pythiales</taxon>
        <taxon>Pythiaceae</taxon>
    </lineage>
</organism>
<dbReference type="GO" id="GO:0007166">
    <property type="term" value="P:cell surface receptor signaling pathway"/>
    <property type="evidence" value="ECO:0007669"/>
    <property type="project" value="InterPro"/>
</dbReference>
<keyword evidence="4 7" id="KW-0472">Membrane</keyword>
<feature type="transmembrane region" description="Helical" evidence="7">
    <location>
        <begin position="387"/>
        <end position="409"/>
    </location>
</feature>
<feature type="region of interest" description="Disordered" evidence="6">
    <location>
        <begin position="414"/>
        <end position="463"/>
    </location>
</feature>
<dbReference type="Pfam" id="PF01504">
    <property type="entry name" value="PIP5K"/>
    <property type="match status" value="1"/>
</dbReference>
<keyword evidence="3 7" id="KW-1133">Transmembrane helix</keyword>
<dbReference type="AlphaFoldDB" id="A0AAV2YLD5"/>
<evidence type="ECO:0000256" key="4">
    <source>
        <dbReference type="ARBA" id="ARBA00023136"/>
    </source>
</evidence>
<keyword evidence="11" id="KW-1185">Reference proteome</keyword>
<feature type="transmembrane region" description="Helical" evidence="7">
    <location>
        <begin position="150"/>
        <end position="172"/>
    </location>
</feature>
<dbReference type="Proteomes" id="UP001146120">
    <property type="component" value="Unassembled WGS sequence"/>
</dbReference>
<feature type="transmembrane region" description="Helical" evidence="7">
    <location>
        <begin position="184"/>
        <end position="206"/>
    </location>
</feature>
<dbReference type="InterPro" id="IPR027484">
    <property type="entry name" value="PInositol-4-P-5-kinase_N"/>
</dbReference>
<name>A0AAV2YLD5_9STRA</name>
<dbReference type="PANTHER" id="PTHR23086:SF8">
    <property type="entry name" value="PHOSPHATIDYLINOSITOL 5-PHOSPHATE 4-KINASE, ISOFORM A"/>
    <property type="match status" value="1"/>
</dbReference>
<dbReference type="EMBL" id="DAKRPA010000266">
    <property type="protein sequence ID" value="DAZ94149.1"/>
    <property type="molecule type" value="Genomic_DNA"/>
</dbReference>
<keyword evidence="5" id="KW-0418">Kinase</keyword>
<dbReference type="CDD" id="cd00139">
    <property type="entry name" value="PIPKc"/>
    <property type="match status" value="1"/>
</dbReference>
<dbReference type="SUPFAM" id="SSF81321">
    <property type="entry name" value="Family A G protein-coupled receptor-like"/>
    <property type="match status" value="1"/>
</dbReference>
<protein>
    <recommendedName>
        <fullName evidence="12">PIPK domain-containing protein</fullName>
    </recommendedName>
</protein>
<feature type="compositionally biased region" description="Basic and acidic residues" evidence="6">
    <location>
        <begin position="417"/>
        <end position="427"/>
    </location>
</feature>
<dbReference type="InterPro" id="IPR023610">
    <property type="entry name" value="PInositol-4/5-P-5/4-kinase"/>
</dbReference>
<evidence type="ECO:0000256" key="2">
    <source>
        <dbReference type="ARBA" id="ARBA00022692"/>
    </source>
</evidence>
<feature type="transmembrane region" description="Helical" evidence="7">
    <location>
        <begin position="267"/>
        <end position="290"/>
    </location>
</feature>
<evidence type="ECO:0000259" key="8">
    <source>
        <dbReference type="PROSITE" id="PS50261"/>
    </source>
</evidence>
<dbReference type="SMART" id="SM00330">
    <property type="entry name" value="PIPKc"/>
    <property type="match status" value="1"/>
</dbReference>
<dbReference type="PROSITE" id="PS50261">
    <property type="entry name" value="G_PROTEIN_RECEP_F2_4"/>
    <property type="match status" value="1"/>
</dbReference>
<keyword evidence="5" id="KW-0547">Nucleotide-binding</keyword>
<evidence type="ECO:0000256" key="5">
    <source>
        <dbReference type="PROSITE-ProRule" id="PRU00781"/>
    </source>
</evidence>
<comment type="caution">
    <text evidence="10">The sequence shown here is derived from an EMBL/GenBank/DDBJ whole genome shotgun (WGS) entry which is preliminary data.</text>
</comment>
<feature type="region of interest" description="Disordered" evidence="6">
    <location>
        <begin position="1"/>
        <end position="66"/>
    </location>
</feature>
<feature type="transmembrane region" description="Helical" evidence="7">
    <location>
        <begin position="354"/>
        <end position="375"/>
    </location>
</feature>
<proteinExistence type="predicted"/>
<feature type="transmembrane region" description="Helical" evidence="7">
    <location>
        <begin position="310"/>
        <end position="333"/>
    </location>
</feature>
<feature type="compositionally biased region" description="Polar residues" evidence="6">
    <location>
        <begin position="428"/>
        <end position="454"/>
    </location>
</feature>
<feature type="compositionally biased region" description="Polar residues" evidence="6">
    <location>
        <begin position="26"/>
        <end position="37"/>
    </location>
</feature>
<evidence type="ECO:0000313" key="10">
    <source>
        <dbReference type="EMBL" id="DAZ94149.1"/>
    </source>
</evidence>
<dbReference type="Pfam" id="PF05462">
    <property type="entry name" value="Dicty_CAR"/>
    <property type="match status" value="1"/>
</dbReference>
<feature type="domain" description="G-protein coupled receptors family 2 profile 2" evidence="8">
    <location>
        <begin position="148"/>
        <end position="410"/>
    </location>
</feature>
<dbReference type="SUPFAM" id="SSF56104">
    <property type="entry name" value="SAICAR synthase-like"/>
    <property type="match status" value="1"/>
</dbReference>
<evidence type="ECO:0000256" key="1">
    <source>
        <dbReference type="ARBA" id="ARBA00004141"/>
    </source>
</evidence>
<dbReference type="InterPro" id="IPR027483">
    <property type="entry name" value="PInositol-4-P-4/5-kinase_C_sf"/>
</dbReference>
<dbReference type="GO" id="GO:0046854">
    <property type="term" value="P:phosphatidylinositol phosphate biosynthetic process"/>
    <property type="evidence" value="ECO:0007669"/>
    <property type="project" value="TreeGrafter"/>
</dbReference>
<keyword evidence="5" id="KW-0808">Transferase</keyword>